<feature type="domain" description="PRC-barrel" evidence="1">
    <location>
        <begin position="84"/>
        <end position="125"/>
    </location>
</feature>
<dbReference type="Pfam" id="PF05239">
    <property type="entry name" value="PRC"/>
    <property type="match status" value="1"/>
</dbReference>
<comment type="caution">
    <text evidence="2">The sequence shown here is derived from an EMBL/GenBank/DDBJ whole genome shotgun (WGS) entry which is preliminary data.</text>
</comment>
<evidence type="ECO:0000313" key="2">
    <source>
        <dbReference type="EMBL" id="OIK29233.1"/>
    </source>
</evidence>
<dbReference type="InterPro" id="IPR011033">
    <property type="entry name" value="PRC_barrel-like_sf"/>
</dbReference>
<protein>
    <recommendedName>
        <fullName evidence="1">PRC-barrel domain-containing protein</fullName>
    </recommendedName>
</protein>
<keyword evidence="3" id="KW-1185">Reference proteome</keyword>
<dbReference type="AlphaFoldDB" id="A0A1J4Q8D3"/>
<reference evidence="2" key="1">
    <citation type="submission" date="2016-10" db="EMBL/GenBank/DDBJ databases">
        <title>Genome sequence of Streptomyces malaysiense MUSC 136.</title>
        <authorList>
            <person name="Lee L.-H."/>
            <person name="Ser H.-L."/>
        </authorList>
    </citation>
    <scope>NUCLEOTIDE SEQUENCE [LARGE SCALE GENOMIC DNA]</scope>
    <source>
        <strain evidence="2">MUSC 136</strain>
    </source>
</reference>
<sequence length="146" mass="15306">MLFSSAQGTAVMDLTTAETIGTVSACTVTPTPARVAGLRLRTRGRGHHTLDWKDVRSFGPDAVAVEEAGRIRDEKDIGPGDPAHAAHDPLGKPVLTETGLCKGTVVDVEFDARSGRVVHLLTTEQRIPGGELLGVGGYAVVVTARP</sequence>
<dbReference type="Gene3D" id="2.30.30.240">
    <property type="entry name" value="PRC-barrel domain"/>
    <property type="match status" value="1"/>
</dbReference>
<proteinExistence type="predicted"/>
<gene>
    <name evidence="2" type="ORF">VT52_001890</name>
</gene>
<dbReference type="InterPro" id="IPR027275">
    <property type="entry name" value="PRC-brl_dom"/>
</dbReference>
<dbReference type="EMBL" id="LBDA02000004">
    <property type="protein sequence ID" value="OIK29233.1"/>
    <property type="molecule type" value="Genomic_DNA"/>
</dbReference>
<dbReference type="RefSeq" id="WP_046416867.1">
    <property type="nucleotide sequence ID" value="NZ_LBDA02000004.1"/>
</dbReference>
<evidence type="ECO:0000259" key="1">
    <source>
        <dbReference type="Pfam" id="PF05239"/>
    </source>
</evidence>
<dbReference type="Proteomes" id="UP000034838">
    <property type="component" value="Unassembled WGS sequence"/>
</dbReference>
<dbReference type="SUPFAM" id="SSF50346">
    <property type="entry name" value="PRC-barrel domain"/>
    <property type="match status" value="2"/>
</dbReference>
<evidence type="ECO:0000313" key="3">
    <source>
        <dbReference type="Proteomes" id="UP000034838"/>
    </source>
</evidence>
<dbReference type="OrthoDB" id="4198549at2"/>
<name>A0A1J4Q8D3_9ACTN</name>
<accession>A0A1J4Q8D3</accession>
<organism evidence="2 3">
    <name type="scientific">Streptomyces malaysiense</name>
    <dbReference type="NCBI Taxonomy" id="1428626"/>
    <lineage>
        <taxon>Bacteria</taxon>
        <taxon>Bacillati</taxon>
        <taxon>Actinomycetota</taxon>
        <taxon>Actinomycetes</taxon>
        <taxon>Kitasatosporales</taxon>
        <taxon>Streptomycetaceae</taxon>
        <taxon>Streptomyces</taxon>
    </lineage>
</organism>